<protein>
    <recommendedName>
        <fullName evidence="3">Phage integrase family protein</fullName>
    </recommendedName>
</protein>
<keyword evidence="2" id="KW-1185">Reference proteome</keyword>
<accession>A0ABU3W1G9</accession>
<dbReference type="Proteomes" id="UP001269819">
    <property type="component" value="Unassembled WGS sequence"/>
</dbReference>
<evidence type="ECO:0000313" key="1">
    <source>
        <dbReference type="EMBL" id="MDV2080383.1"/>
    </source>
</evidence>
<evidence type="ECO:0000313" key="2">
    <source>
        <dbReference type="Proteomes" id="UP001269819"/>
    </source>
</evidence>
<name>A0ABU3W1G9_9GAMM</name>
<evidence type="ECO:0008006" key="3">
    <source>
        <dbReference type="Google" id="ProtNLM"/>
    </source>
</evidence>
<organism evidence="1 2">
    <name type="scientific">Marinobacter xestospongiae</name>
    <dbReference type="NCBI Taxonomy" id="994319"/>
    <lineage>
        <taxon>Bacteria</taxon>
        <taxon>Pseudomonadati</taxon>
        <taxon>Pseudomonadota</taxon>
        <taxon>Gammaproteobacteria</taxon>
        <taxon>Pseudomonadales</taxon>
        <taxon>Marinobacteraceae</taxon>
        <taxon>Marinobacter</taxon>
    </lineage>
</organism>
<dbReference type="EMBL" id="JAWIIJ010000013">
    <property type="protein sequence ID" value="MDV2080383.1"/>
    <property type="molecule type" value="Genomic_DNA"/>
</dbReference>
<dbReference type="RefSeq" id="WP_316974798.1">
    <property type="nucleotide sequence ID" value="NZ_JAWIIJ010000013.1"/>
</dbReference>
<reference evidence="1 2" key="1">
    <citation type="submission" date="2023-10" db="EMBL/GenBank/DDBJ databases">
        <title>Characteristics and mechanism of a salt-tolerant marine origin heterotrophic nitrifying- aerobic denitrifying bacteria Marinobacter xestospongiae HN1.</title>
        <authorList>
            <person name="Qi R."/>
        </authorList>
    </citation>
    <scope>NUCLEOTIDE SEQUENCE [LARGE SCALE GENOMIC DNA]</scope>
    <source>
        <strain evidence="1 2">HN1</strain>
    </source>
</reference>
<comment type="caution">
    <text evidence="1">The sequence shown here is derived from an EMBL/GenBank/DDBJ whole genome shotgun (WGS) entry which is preliminary data.</text>
</comment>
<sequence length="889" mass="104030">MTKNTVRKPIRPRENSELQALLTALPGNVDNVYHTNEWVFQDNRQNIYTVSFTLVEKVAALYPEWVQKQGTDPVSLAKQLWLSLAERTGISNYVKTFRGMLLWIAALANNNTFPLTRSMLPELLRFRLTHTISVGGIYPAKSLVSDGSLTTPSLLRLQEVCDDSELDWFGRSITNHYLQGALKKLIPELTDNELTYQDWRQGHSFNLLTLDYGRYYVEHCLNVFEEHSALAIALRRTQRDEAKIAELLNIGQRTLNTRLCQILEGHKAEDIDPQYPSYILRIQEAVLDHFRSVYRQARFEHELLRETTLEEVAEKFNLSGSQENVDRLRVIFWDWLQRGNRTETERLLTQCQTAIPWSLFEETMESVQRHFDDMPLSMPSPEFFQNLGFSKIQDGGVSNINSFVAWVAKAGVTSIVALTGWRRSEFGFPWSAIQQIRNKDKLDEYAFPYRYQIDWYVKKTNGKVRTLREITFGTISLIDRVRHLNESENELPSLYSINSNRKDPFKSETAIDSAVITLWPHFVHHYGGFRLLDDLESWRKLMETEKSQKLLTVSQHREKERLLALQSRHEWDTIVVDENLRTAWRQARSDWPRLAFIWSKNTKANRDWVVQYRQGMLREDWTRLLDYHLSDETKVWFFSLDAEELRTNKEIGRTLSREVMAEALYPSPHAFRHMWAESVYRRFDGDAGWIIRSQFKHISRRMWLSYIRNKDNRFILKSVKLHVTHSLVVNFLKHKGEGYAGQMTTFLRRLFQKTKVLSPEEQQELANKLATQEIESLKSNPWGYCLLMRRSRHKANCAQGSEPMSHNASPDLCLGCIHNLMQANNVEWMIFHVSAHVEALMNPIVPNIFKKASYDLVVKTTRQVRRLNASHEALPELEEALLLYERRAD</sequence>
<gene>
    <name evidence="1" type="ORF">RYS15_16980</name>
</gene>
<proteinExistence type="predicted"/>